<organism evidence="2 3">
    <name type="scientific">Flavisolibacter tropicus</name>
    <dbReference type="NCBI Taxonomy" id="1492898"/>
    <lineage>
        <taxon>Bacteria</taxon>
        <taxon>Pseudomonadati</taxon>
        <taxon>Bacteroidota</taxon>
        <taxon>Chitinophagia</taxon>
        <taxon>Chitinophagales</taxon>
        <taxon>Chitinophagaceae</taxon>
        <taxon>Flavisolibacter</taxon>
    </lineage>
</organism>
<dbReference type="KEGG" id="fla:SY85_02930"/>
<proteinExistence type="predicted"/>
<dbReference type="InterPro" id="IPR006311">
    <property type="entry name" value="TAT_signal"/>
</dbReference>
<dbReference type="InterPro" id="IPR036237">
    <property type="entry name" value="Xyl_isomerase-like_sf"/>
</dbReference>
<name>A0A172TRW1_9BACT</name>
<dbReference type="Pfam" id="PF01261">
    <property type="entry name" value="AP_endonuc_2"/>
    <property type="match status" value="1"/>
</dbReference>
<dbReference type="InterPro" id="IPR013022">
    <property type="entry name" value="Xyl_isomerase-like_TIM-brl"/>
</dbReference>
<dbReference type="PATRIC" id="fig|1492898.3.peg.641"/>
<dbReference type="PANTHER" id="PTHR12110">
    <property type="entry name" value="HYDROXYPYRUVATE ISOMERASE"/>
    <property type="match status" value="1"/>
</dbReference>
<dbReference type="GO" id="GO:0016853">
    <property type="term" value="F:isomerase activity"/>
    <property type="evidence" value="ECO:0007669"/>
    <property type="project" value="UniProtKB-KW"/>
</dbReference>
<reference evidence="3" key="1">
    <citation type="submission" date="2015-01" db="EMBL/GenBank/DDBJ databases">
        <title>Flavisolibacter sp./LCS9/ whole genome sequencing.</title>
        <authorList>
            <person name="Kim M.K."/>
            <person name="Srinivasan S."/>
            <person name="Lee J.-J."/>
        </authorList>
    </citation>
    <scope>NUCLEOTIDE SEQUENCE [LARGE SCALE GENOMIC DNA]</scope>
    <source>
        <strain evidence="3">LCS9</strain>
    </source>
</reference>
<reference evidence="2 3" key="2">
    <citation type="journal article" date="2016" name="Int. J. Syst. Evol. Microbiol.">
        <title>Flavisolibacter tropicus sp. nov., isolated from tropical soil.</title>
        <authorList>
            <person name="Lee J.J."/>
            <person name="Kang M.S."/>
            <person name="Kim G.S."/>
            <person name="Lee C.S."/>
            <person name="Lim S."/>
            <person name="Lee J."/>
            <person name="Roh S.H."/>
            <person name="Kang H."/>
            <person name="Ha J.M."/>
            <person name="Bae S."/>
            <person name="Jung H.Y."/>
            <person name="Kim M.K."/>
        </authorList>
    </citation>
    <scope>NUCLEOTIDE SEQUENCE [LARGE SCALE GENOMIC DNA]</scope>
    <source>
        <strain evidence="2 3">LCS9</strain>
    </source>
</reference>
<evidence type="ECO:0000313" key="3">
    <source>
        <dbReference type="Proteomes" id="UP000077177"/>
    </source>
</evidence>
<dbReference type="PROSITE" id="PS51318">
    <property type="entry name" value="TAT"/>
    <property type="match status" value="1"/>
</dbReference>
<dbReference type="InterPro" id="IPR050312">
    <property type="entry name" value="IolE/XylAMocC-like"/>
</dbReference>
<dbReference type="EMBL" id="CP011390">
    <property type="protein sequence ID" value="ANE49614.1"/>
    <property type="molecule type" value="Genomic_DNA"/>
</dbReference>
<dbReference type="Proteomes" id="UP000077177">
    <property type="component" value="Chromosome"/>
</dbReference>
<dbReference type="PANTHER" id="PTHR12110:SF41">
    <property type="entry name" value="INOSOSE DEHYDRATASE"/>
    <property type="match status" value="1"/>
</dbReference>
<dbReference type="SUPFAM" id="SSF51658">
    <property type="entry name" value="Xylose isomerase-like"/>
    <property type="match status" value="1"/>
</dbReference>
<feature type="domain" description="Xylose isomerase-like TIM barrel" evidence="1">
    <location>
        <begin position="61"/>
        <end position="288"/>
    </location>
</feature>
<sequence length="291" mass="32768">MTYNRRSFIKTMGITGAGVALSSLLPACGAVSKTNAKYKDFGLGLYTLRDQLHADPKGTLTQVASYGYKLIESFEGDKGIFWGMKNTEFKSLMDGLGMKIVSSHCDINKDFERKAAEAAEIGMSYLVCPWLGPQKNLDDFKRYADAFNQRGEVCRKNGIRFAYHNHDYSFMPLEGQLPQDVLMQQTDKSLVDYEMDIYWVVVAGQDPVSWLSKYPGRFRLAHVKDRKKEATANEKNAFVMLGTGSIDFEKLFSNAAANDIKYRFVEQDTVVNATPMEAVKANAEYMKKLTV</sequence>
<dbReference type="RefSeq" id="WP_066401732.1">
    <property type="nucleotide sequence ID" value="NZ_CP011390.1"/>
</dbReference>
<dbReference type="STRING" id="1492898.SY85_02930"/>
<dbReference type="AlphaFoldDB" id="A0A172TRW1"/>
<keyword evidence="2" id="KW-0413">Isomerase</keyword>
<evidence type="ECO:0000259" key="1">
    <source>
        <dbReference type="Pfam" id="PF01261"/>
    </source>
</evidence>
<protein>
    <submittedName>
        <fullName evidence="2">Sugar phosphate isomerase</fullName>
    </submittedName>
</protein>
<evidence type="ECO:0000313" key="2">
    <source>
        <dbReference type="EMBL" id="ANE49614.1"/>
    </source>
</evidence>
<dbReference type="Gene3D" id="3.20.20.150">
    <property type="entry name" value="Divalent-metal-dependent TIM barrel enzymes"/>
    <property type="match status" value="1"/>
</dbReference>
<keyword evidence="3" id="KW-1185">Reference proteome</keyword>
<dbReference type="OrthoDB" id="9798407at2"/>
<accession>A0A172TRW1</accession>
<gene>
    <name evidence="2" type="ORF">SY85_02930</name>
</gene>